<reference evidence="17" key="1">
    <citation type="submission" date="2019-01" db="EMBL/GenBank/DDBJ databases">
        <title>Gri0909 isolated from a small marine red alga.</title>
        <authorList>
            <person name="Kim J."/>
            <person name="Jeong S.E."/>
            <person name="Jeon C.O."/>
        </authorList>
    </citation>
    <scope>NUCLEOTIDE SEQUENCE [LARGE SCALE GENOMIC DNA]</scope>
    <source>
        <strain evidence="17">Gri0909</strain>
    </source>
</reference>
<dbReference type="InterPro" id="IPR011577">
    <property type="entry name" value="Cyt_b561_bac/Ni-Hgenase"/>
</dbReference>
<evidence type="ECO:0000256" key="5">
    <source>
        <dbReference type="ARBA" id="ARBA00022475"/>
    </source>
</evidence>
<feature type="transmembrane region" description="Helical" evidence="14">
    <location>
        <begin position="132"/>
        <end position="153"/>
    </location>
</feature>
<proteinExistence type="inferred from homology"/>
<evidence type="ECO:0000259" key="15">
    <source>
        <dbReference type="Pfam" id="PF01292"/>
    </source>
</evidence>
<accession>A0A437QIN1</accession>
<keyword evidence="6" id="KW-0349">Heme</keyword>
<dbReference type="GO" id="GO:0036397">
    <property type="term" value="F:formate dehydrogenase (quinone) activity"/>
    <property type="evidence" value="ECO:0007669"/>
    <property type="project" value="TreeGrafter"/>
</dbReference>
<comment type="caution">
    <text evidence="16">The sequence shown here is derived from an EMBL/GenBank/DDBJ whole genome shotgun (WGS) entry which is preliminary data.</text>
</comment>
<comment type="subcellular location">
    <subcellularLocation>
        <location evidence="2">Cell membrane</location>
        <topology evidence="2">Multi-pass membrane protein</topology>
    </subcellularLocation>
</comment>
<dbReference type="EMBL" id="SADE01000004">
    <property type="protein sequence ID" value="RVU34286.1"/>
    <property type="molecule type" value="Genomic_DNA"/>
</dbReference>
<dbReference type="SUPFAM" id="SSF81342">
    <property type="entry name" value="Transmembrane di-heme cytochromes"/>
    <property type="match status" value="1"/>
</dbReference>
<comment type="cofactor">
    <cofactor evidence="1">
        <name>heme</name>
        <dbReference type="ChEBI" id="CHEBI:30413"/>
    </cofactor>
</comment>
<evidence type="ECO:0000256" key="2">
    <source>
        <dbReference type="ARBA" id="ARBA00004651"/>
    </source>
</evidence>
<evidence type="ECO:0000256" key="3">
    <source>
        <dbReference type="ARBA" id="ARBA00010747"/>
    </source>
</evidence>
<feature type="transmembrane region" description="Helical" evidence="14">
    <location>
        <begin position="292"/>
        <end position="311"/>
    </location>
</feature>
<evidence type="ECO:0000256" key="8">
    <source>
        <dbReference type="ARBA" id="ARBA00022723"/>
    </source>
</evidence>
<comment type="similarity">
    <text evidence="3">Belongs to the formate dehydrogenase gamma subunit family.</text>
</comment>
<feature type="region of interest" description="Disordered" evidence="13">
    <location>
        <begin position="1"/>
        <end position="27"/>
    </location>
</feature>
<dbReference type="InterPro" id="IPR051817">
    <property type="entry name" value="FDH_cytochrome_b556_subunit"/>
</dbReference>
<organism evidence="16 17">
    <name type="scientific">Hwanghaeella grinnelliae</name>
    <dbReference type="NCBI Taxonomy" id="2500179"/>
    <lineage>
        <taxon>Bacteria</taxon>
        <taxon>Pseudomonadati</taxon>
        <taxon>Pseudomonadota</taxon>
        <taxon>Alphaproteobacteria</taxon>
        <taxon>Rhodospirillales</taxon>
        <taxon>Rhodospirillaceae</taxon>
        <taxon>Hwanghaeella</taxon>
    </lineage>
</organism>
<keyword evidence="8" id="KW-0479">Metal-binding</keyword>
<evidence type="ECO:0000256" key="7">
    <source>
        <dbReference type="ARBA" id="ARBA00022692"/>
    </source>
</evidence>
<dbReference type="GO" id="GO:0008863">
    <property type="term" value="F:formate dehydrogenase (NAD+) activity"/>
    <property type="evidence" value="ECO:0007669"/>
    <property type="project" value="InterPro"/>
</dbReference>
<keyword evidence="5" id="KW-1003">Cell membrane</keyword>
<evidence type="ECO:0000256" key="14">
    <source>
        <dbReference type="SAM" id="Phobius"/>
    </source>
</evidence>
<keyword evidence="17" id="KW-1185">Reference proteome</keyword>
<dbReference type="PANTHER" id="PTHR30074">
    <property type="entry name" value="FORMATE DEHYDROGENASE, NITRATE-INDUCIBLE, CYTOCHROME B556 FDN SUBUNIT"/>
    <property type="match status" value="1"/>
</dbReference>
<evidence type="ECO:0000256" key="4">
    <source>
        <dbReference type="ARBA" id="ARBA00022448"/>
    </source>
</evidence>
<evidence type="ECO:0000313" key="17">
    <source>
        <dbReference type="Proteomes" id="UP000287447"/>
    </source>
</evidence>
<keyword evidence="7 14" id="KW-0812">Transmembrane</keyword>
<evidence type="ECO:0000256" key="10">
    <source>
        <dbReference type="ARBA" id="ARBA00022989"/>
    </source>
</evidence>
<dbReference type="GO" id="GO:0009326">
    <property type="term" value="C:formate dehydrogenase complex"/>
    <property type="evidence" value="ECO:0007669"/>
    <property type="project" value="InterPro"/>
</dbReference>
<dbReference type="AlphaFoldDB" id="A0A437QIN1"/>
<keyword evidence="9" id="KW-0249">Electron transport</keyword>
<keyword evidence="11" id="KW-0408">Iron</keyword>
<name>A0A437QIN1_9PROT</name>
<evidence type="ECO:0000313" key="16">
    <source>
        <dbReference type="EMBL" id="RVU34286.1"/>
    </source>
</evidence>
<feature type="transmembrane region" description="Helical" evidence="14">
    <location>
        <begin position="177"/>
        <end position="197"/>
    </location>
</feature>
<gene>
    <name evidence="16" type="ORF">EOI86_23500</name>
</gene>
<protein>
    <submittedName>
        <fullName evidence="16">Formate dehydrogenase subunit gamma</fullName>
    </submittedName>
</protein>
<dbReference type="InterPro" id="IPR006471">
    <property type="entry name" value="Formate_DH_gsu"/>
</dbReference>
<evidence type="ECO:0000256" key="13">
    <source>
        <dbReference type="SAM" id="MobiDB-lite"/>
    </source>
</evidence>
<keyword evidence="10 14" id="KW-1133">Transmembrane helix</keyword>
<evidence type="ECO:0000256" key="6">
    <source>
        <dbReference type="ARBA" id="ARBA00022617"/>
    </source>
</evidence>
<evidence type="ECO:0000256" key="12">
    <source>
        <dbReference type="ARBA" id="ARBA00023136"/>
    </source>
</evidence>
<dbReference type="Pfam" id="PF01292">
    <property type="entry name" value="Ni_hydr_CYTB"/>
    <property type="match status" value="1"/>
</dbReference>
<dbReference type="GO" id="GO:0022904">
    <property type="term" value="P:respiratory electron transport chain"/>
    <property type="evidence" value="ECO:0007669"/>
    <property type="project" value="InterPro"/>
</dbReference>
<dbReference type="Gene3D" id="1.20.950.20">
    <property type="entry name" value="Transmembrane di-heme cytochromes, Chain C"/>
    <property type="match status" value="1"/>
</dbReference>
<evidence type="ECO:0000256" key="1">
    <source>
        <dbReference type="ARBA" id="ARBA00001971"/>
    </source>
</evidence>
<feature type="domain" description="Cytochrome b561 bacterial/Ni-hydrogenase" evidence="15">
    <location>
        <begin position="125"/>
        <end position="326"/>
    </location>
</feature>
<feature type="transmembrane region" description="Helical" evidence="14">
    <location>
        <begin position="90"/>
        <end position="112"/>
    </location>
</feature>
<feature type="transmembrane region" description="Helical" evidence="14">
    <location>
        <begin position="234"/>
        <end position="255"/>
    </location>
</feature>
<sequence length="355" mass="38310">MAQNSSSVRPPESAVGGAVPGNTLGTESDADQWRAIESGAAGTTSAGGFNANVLIQNPVLTAGANAGTIGRTVSSGMRWLEVRNGPLQKYGSYGLGAIIVVLVLFFAIRGRVRIEHGAAGRTIERFKLIERIGHWLTAVSFVLLGLTGLWLLYGKTILIPYIGHEAYASIAYVGKHIHHYFGFAFMVGLVLIFVMWVRHNIPNMIDVKWAAKGGGVLVKGVHPPAEKFNGGQKVIFWATILGGVSLSLSGLALMFPGELPAMFAKTFALINMLGFSLPTELSPVQELQLSQLWHSIVALIMIVIIIAHIYIGTIGMEGAFDAMGTGDVDVNWAKEHHSLWVEEVERKQARKMPAE</sequence>
<dbReference type="GO" id="GO:0046872">
    <property type="term" value="F:metal ion binding"/>
    <property type="evidence" value="ECO:0007669"/>
    <property type="project" value="UniProtKB-KW"/>
</dbReference>
<evidence type="ECO:0000256" key="9">
    <source>
        <dbReference type="ARBA" id="ARBA00022982"/>
    </source>
</evidence>
<dbReference type="GO" id="GO:0009055">
    <property type="term" value="F:electron transfer activity"/>
    <property type="evidence" value="ECO:0007669"/>
    <property type="project" value="InterPro"/>
</dbReference>
<dbReference type="GO" id="GO:0009061">
    <property type="term" value="P:anaerobic respiration"/>
    <property type="evidence" value="ECO:0007669"/>
    <property type="project" value="TreeGrafter"/>
</dbReference>
<dbReference type="Proteomes" id="UP000287447">
    <property type="component" value="Unassembled WGS sequence"/>
</dbReference>
<dbReference type="GO" id="GO:0005886">
    <property type="term" value="C:plasma membrane"/>
    <property type="evidence" value="ECO:0007669"/>
    <property type="project" value="UniProtKB-SubCell"/>
</dbReference>
<keyword evidence="12 14" id="KW-0472">Membrane</keyword>
<dbReference type="PANTHER" id="PTHR30074:SF6">
    <property type="entry name" value="FORMATE DEHYDROGENASE GAMMA SUBUNIT"/>
    <property type="match status" value="1"/>
</dbReference>
<dbReference type="OrthoDB" id="9790598at2"/>
<dbReference type="NCBIfam" id="TIGR01583">
    <property type="entry name" value="formate-DH-gamm"/>
    <property type="match status" value="1"/>
</dbReference>
<evidence type="ECO:0000256" key="11">
    <source>
        <dbReference type="ARBA" id="ARBA00023004"/>
    </source>
</evidence>
<dbReference type="GO" id="GO:0015944">
    <property type="term" value="P:formate oxidation"/>
    <property type="evidence" value="ECO:0007669"/>
    <property type="project" value="TreeGrafter"/>
</dbReference>
<keyword evidence="4" id="KW-0813">Transport</keyword>
<dbReference type="InterPro" id="IPR016174">
    <property type="entry name" value="Di-haem_cyt_TM"/>
</dbReference>